<accession>A0A8H2K5M9</accession>
<dbReference type="InterPro" id="IPR043129">
    <property type="entry name" value="ATPase_NBD"/>
</dbReference>
<organism evidence="2 3">
    <name type="scientific">Rhodoglobus vestalii</name>
    <dbReference type="NCBI Taxonomy" id="193384"/>
    <lineage>
        <taxon>Bacteria</taxon>
        <taxon>Bacillati</taxon>
        <taxon>Actinomycetota</taxon>
        <taxon>Actinomycetes</taxon>
        <taxon>Micrococcales</taxon>
        <taxon>Microbacteriaceae</taxon>
        <taxon>Rhodoglobus</taxon>
    </lineage>
</organism>
<dbReference type="OrthoDB" id="9793035at2"/>
<dbReference type="Proteomes" id="UP000316560">
    <property type="component" value="Unassembled WGS sequence"/>
</dbReference>
<dbReference type="Gene3D" id="3.30.420.150">
    <property type="entry name" value="Exopolyphosphatase. Domain 2"/>
    <property type="match status" value="1"/>
</dbReference>
<feature type="domain" description="Ppx/GppA phosphatase N-terminal" evidence="1">
    <location>
        <begin position="21"/>
        <end position="287"/>
    </location>
</feature>
<dbReference type="AlphaFoldDB" id="A0A8H2K5M9"/>
<dbReference type="PANTHER" id="PTHR30005:SF13">
    <property type="entry name" value="EXOPOLYPHOSPHATASE 2"/>
    <property type="match status" value="1"/>
</dbReference>
<dbReference type="PANTHER" id="PTHR30005">
    <property type="entry name" value="EXOPOLYPHOSPHATASE"/>
    <property type="match status" value="1"/>
</dbReference>
<dbReference type="Gene3D" id="3.30.420.40">
    <property type="match status" value="1"/>
</dbReference>
<dbReference type="InterPro" id="IPR050273">
    <property type="entry name" value="GppA/Ppx_hydrolase"/>
</dbReference>
<dbReference type="SUPFAM" id="SSF53067">
    <property type="entry name" value="Actin-like ATPase domain"/>
    <property type="match status" value="2"/>
</dbReference>
<comment type="caution">
    <text evidence="2">The sequence shown here is derived from an EMBL/GenBank/DDBJ whole genome shotgun (WGS) entry which is preliminary data.</text>
</comment>
<evidence type="ECO:0000259" key="1">
    <source>
        <dbReference type="Pfam" id="PF02541"/>
    </source>
</evidence>
<dbReference type="InterPro" id="IPR003695">
    <property type="entry name" value="Ppx_GppA_N"/>
</dbReference>
<dbReference type="EMBL" id="VFRA01000001">
    <property type="protein sequence ID" value="TQO19233.1"/>
    <property type="molecule type" value="Genomic_DNA"/>
</dbReference>
<sequence>MTRVAAFDCGTNSIRLLIADLDGQGGLRDVVRTLELVRLGEGVDRTGRFSEAALERTLAATQKFAELCREHDVERIRFVATSATRDAANREEFTDAVHTILGVPAEVIPGTEEAALSFRGALTALAEPAPEEPTPQHLVIDLGGGSTELVLGNSTPDSAYSMNVGCVRLAERNIHSDPPLETELADIRRDVTEVLDVATATVNLSLATEVIGVAGTVTTVTAHALGLNSYDPEVISGSRLPLADVLRSCDALSRMPRAERAALPYMHPGRVDVITAGAVIWSTILQRVADATAATGRPLKWVTTSEHDILDGVALSLAPDDFGAHTKLPSR</sequence>
<gene>
    <name evidence="2" type="ORF">FB472_0773</name>
</gene>
<proteinExistence type="predicted"/>
<dbReference type="Pfam" id="PF02541">
    <property type="entry name" value="Ppx-GppA"/>
    <property type="match status" value="1"/>
</dbReference>
<protein>
    <submittedName>
        <fullName evidence="2">Exopolyphosphatase/guanosine-5'-triphosphate, 3'-diphosphate pyrophosphatase</fullName>
    </submittedName>
</protein>
<name>A0A8H2K5M9_9MICO</name>
<dbReference type="RefSeq" id="WP_141989709.1">
    <property type="nucleotide sequence ID" value="NZ_VFRA01000001.1"/>
</dbReference>
<reference evidence="2 3" key="1">
    <citation type="submission" date="2019-06" db="EMBL/GenBank/DDBJ databases">
        <title>Sequencing the genomes of 1000 actinobacteria strains.</title>
        <authorList>
            <person name="Klenk H.-P."/>
        </authorList>
    </citation>
    <scope>NUCLEOTIDE SEQUENCE [LARGE SCALE GENOMIC DNA]</scope>
    <source>
        <strain evidence="2 3">DSM 21947</strain>
    </source>
</reference>
<evidence type="ECO:0000313" key="3">
    <source>
        <dbReference type="Proteomes" id="UP000316560"/>
    </source>
</evidence>
<evidence type="ECO:0000313" key="2">
    <source>
        <dbReference type="EMBL" id="TQO19233.1"/>
    </source>
</evidence>
<dbReference type="CDD" id="cd24119">
    <property type="entry name" value="ASKHA_NBD_MtPPX2-like"/>
    <property type="match status" value="1"/>
</dbReference>
<dbReference type="GO" id="GO:0016462">
    <property type="term" value="F:pyrophosphatase activity"/>
    <property type="evidence" value="ECO:0007669"/>
    <property type="project" value="TreeGrafter"/>
</dbReference>
<keyword evidence="3" id="KW-1185">Reference proteome</keyword>